<dbReference type="SMART" id="SM00665">
    <property type="entry name" value="B561"/>
    <property type="match status" value="1"/>
</dbReference>
<dbReference type="PANTHER" id="PTHR23130:SF171">
    <property type="entry name" value="OS01G0895300 PROTEIN"/>
    <property type="match status" value="1"/>
</dbReference>
<dbReference type="InterPro" id="IPR006593">
    <property type="entry name" value="Cyt_b561/ferric_Rdtase_TM"/>
</dbReference>
<feature type="transmembrane region" description="Helical" evidence="8">
    <location>
        <begin position="352"/>
        <end position="371"/>
    </location>
</feature>
<dbReference type="PANTHER" id="PTHR23130">
    <property type="entry name" value="CYTOCHROME B561 AND DOMON DOMAIN-CONTAINING PROTEIN"/>
    <property type="match status" value="1"/>
</dbReference>
<evidence type="ECO:0000256" key="5">
    <source>
        <dbReference type="ARBA" id="ARBA00022982"/>
    </source>
</evidence>
<evidence type="ECO:0000256" key="8">
    <source>
        <dbReference type="SAM" id="Phobius"/>
    </source>
</evidence>
<dbReference type="AlphaFoldDB" id="A0A8J2LTV0"/>
<gene>
    <name evidence="12" type="ORF">CJOHNSTONI_LOCUS429</name>
</gene>
<dbReference type="EMBL" id="CAKAEH010000111">
    <property type="protein sequence ID" value="CAG9529888.1"/>
    <property type="molecule type" value="Genomic_DNA"/>
</dbReference>
<dbReference type="PROSITE" id="PS50939">
    <property type="entry name" value="CYTOCHROME_B561"/>
    <property type="match status" value="1"/>
</dbReference>
<evidence type="ECO:0000256" key="2">
    <source>
        <dbReference type="ARBA" id="ARBA00022448"/>
    </source>
</evidence>
<reference evidence="12" key="1">
    <citation type="submission" date="2021-09" db="EMBL/GenBank/DDBJ databases">
        <authorList>
            <consortium name="Pathogen Informatics"/>
        </authorList>
    </citation>
    <scope>NUCLEOTIDE SEQUENCE</scope>
</reference>
<evidence type="ECO:0008006" key="14">
    <source>
        <dbReference type="Google" id="ProtNLM"/>
    </source>
</evidence>
<evidence type="ECO:0000256" key="9">
    <source>
        <dbReference type="SAM" id="SignalP"/>
    </source>
</evidence>
<dbReference type="PROSITE" id="PS50836">
    <property type="entry name" value="DOMON"/>
    <property type="match status" value="1"/>
</dbReference>
<evidence type="ECO:0000256" key="3">
    <source>
        <dbReference type="ARBA" id="ARBA00022692"/>
    </source>
</evidence>
<evidence type="ECO:0000313" key="13">
    <source>
        <dbReference type="Proteomes" id="UP000746747"/>
    </source>
</evidence>
<keyword evidence="5" id="KW-0249">Electron transport</keyword>
<dbReference type="Gene3D" id="1.20.120.1770">
    <property type="match status" value="1"/>
</dbReference>
<dbReference type="OrthoDB" id="2419613at2759"/>
<dbReference type="Pfam" id="PF03188">
    <property type="entry name" value="Cytochrom_B561"/>
    <property type="match status" value="1"/>
</dbReference>
<evidence type="ECO:0000256" key="4">
    <source>
        <dbReference type="ARBA" id="ARBA00022729"/>
    </source>
</evidence>
<keyword evidence="13" id="KW-1185">Reference proteome</keyword>
<organism evidence="12 13">
    <name type="scientific">Cercopithifilaria johnstoni</name>
    <dbReference type="NCBI Taxonomy" id="2874296"/>
    <lineage>
        <taxon>Eukaryota</taxon>
        <taxon>Metazoa</taxon>
        <taxon>Ecdysozoa</taxon>
        <taxon>Nematoda</taxon>
        <taxon>Chromadorea</taxon>
        <taxon>Rhabditida</taxon>
        <taxon>Spirurina</taxon>
        <taxon>Spiruromorpha</taxon>
        <taxon>Filarioidea</taxon>
        <taxon>Onchocercidae</taxon>
        <taxon>Cercopithifilaria</taxon>
    </lineage>
</organism>
<sequence length="466" mass="52727">MSVTISSSITILIVAFFTVCSAQFNISECLESKNCIFISTQCNEREDCEKIISYAAQLDDWVVVELFYNTTHPHTNYAAIGFSEDILMGDESVTHCGFDEMNQAGVFLSQNDGKFNTPLNLTTENVAKYVELLEATHTSNSIYCKFRQKITPDQAAQEAYVPDLNRTYYLLLAYGKTNKYEAMDMHSLDGHSKDFPLIIPTPVNVAAWKKVPETPTKLPTNRKLVILHGILMIVGWMWLVPSAVSAARYLREHWPENRPFGLKIWFHIHRITNYLAIIVIIIGVLSVFIGKEWQWTGPAINKTLKRNLSAGAIHSIIGAISIGVLLIQPVGAFLRCDEGSSYRVVFNWSHRFFGLLSFLLAQISIILSIIFFRLWLLRWAAIVLYVVYLILIALLLSHMKKINSLKEHQTASVSYAGRHYHGEQIVITKTKHDYNTDRLTVLVVLAFSAMNALIIIIMTALMLATM</sequence>
<evidence type="ECO:0000256" key="7">
    <source>
        <dbReference type="ARBA" id="ARBA00023136"/>
    </source>
</evidence>
<keyword evidence="3 8" id="KW-0812">Transmembrane</keyword>
<evidence type="ECO:0000256" key="1">
    <source>
        <dbReference type="ARBA" id="ARBA00004370"/>
    </source>
</evidence>
<feature type="transmembrane region" description="Helical" evidence="8">
    <location>
        <begin position="310"/>
        <end position="331"/>
    </location>
</feature>
<dbReference type="GO" id="GO:0016020">
    <property type="term" value="C:membrane"/>
    <property type="evidence" value="ECO:0007669"/>
    <property type="project" value="UniProtKB-SubCell"/>
</dbReference>
<keyword evidence="7 8" id="KW-0472">Membrane</keyword>
<evidence type="ECO:0000256" key="6">
    <source>
        <dbReference type="ARBA" id="ARBA00022989"/>
    </source>
</evidence>
<comment type="caution">
    <text evidence="12">The sequence shown here is derived from an EMBL/GenBank/DDBJ whole genome shotgun (WGS) entry which is preliminary data.</text>
</comment>
<feature type="domain" description="Cytochrome b561" evidence="11">
    <location>
        <begin position="185"/>
        <end position="406"/>
    </location>
</feature>
<comment type="subcellular location">
    <subcellularLocation>
        <location evidence="1">Membrane</location>
    </subcellularLocation>
</comment>
<evidence type="ECO:0000259" key="10">
    <source>
        <dbReference type="PROSITE" id="PS50836"/>
    </source>
</evidence>
<keyword evidence="2" id="KW-0813">Transport</keyword>
<feature type="transmembrane region" description="Helical" evidence="8">
    <location>
        <begin position="377"/>
        <end position="396"/>
    </location>
</feature>
<dbReference type="CDD" id="cd08760">
    <property type="entry name" value="Cyt_b561_FRRS1_like"/>
    <property type="match status" value="1"/>
</dbReference>
<feature type="transmembrane region" description="Helical" evidence="8">
    <location>
        <begin position="271"/>
        <end position="290"/>
    </location>
</feature>
<feature type="chain" id="PRO_5035188243" description="Cytochrome b561 domain-containing protein" evidence="9">
    <location>
        <begin position="23"/>
        <end position="466"/>
    </location>
</feature>
<feature type="signal peptide" evidence="9">
    <location>
        <begin position="1"/>
        <end position="22"/>
    </location>
</feature>
<dbReference type="Proteomes" id="UP000746747">
    <property type="component" value="Unassembled WGS sequence"/>
</dbReference>
<dbReference type="InterPro" id="IPR005018">
    <property type="entry name" value="DOMON_domain"/>
</dbReference>
<name>A0A8J2LTV0_9BILA</name>
<proteinExistence type="predicted"/>
<evidence type="ECO:0000259" key="11">
    <source>
        <dbReference type="PROSITE" id="PS50939"/>
    </source>
</evidence>
<accession>A0A8J2LTV0</accession>
<feature type="domain" description="DOMON" evidence="10">
    <location>
        <begin position="48"/>
        <end position="175"/>
    </location>
</feature>
<protein>
    <recommendedName>
        <fullName evidence="14">Cytochrome b561 domain-containing protein</fullName>
    </recommendedName>
</protein>
<feature type="transmembrane region" description="Helical" evidence="8">
    <location>
        <begin position="439"/>
        <end position="464"/>
    </location>
</feature>
<keyword evidence="4 9" id="KW-0732">Signal</keyword>
<feature type="transmembrane region" description="Helical" evidence="8">
    <location>
        <begin position="225"/>
        <end position="250"/>
    </location>
</feature>
<keyword evidence="6 8" id="KW-1133">Transmembrane helix</keyword>
<evidence type="ECO:0000313" key="12">
    <source>
        <dbReference type="EMBL" id="CAG9529888.1"/>
    </source>
</evidence>
<dbReference type="Pfam" id="PF03351">
    <property type="entry name" value="DOMON"/>
    <property type="match status" value="1"/>
</dbReference>